<organism evidence="2 3">
    <name type="scientific">Popillia japonica</name>
    <name type="common">Japanese beetle</name>
    <dbReference type="NCBI Taxonomy" id="7064"/>
    <lineage>
        <taxon>Eukaryota</taxon>
        <taxon>Metazoa</taxon>
        <taxon>Ecdysozoa</taxon>
        <taxon>Arthropoda</taxon>
        <taxon>Hexapoda</taxon>
        <taxon>Insecta</taxon>
        <taxon>Pterygota</taxon>
        <taxon>Neoptera</taxon>
        <taxon>Endopterygota</taxon>
        <taxon>Coleoptera</taxon>
        <taxon>Polyphaga</taxon>
        <taxon>Scarabaeiformia</taxon>
        <taxon>Scarabaeidae</taxon>
        <taxon>Rutelinae</taxon>
        <taxon>Popillia</taxon>
    </lineage>
</organism>
<dbReference type="AlphaFoldDB" id="A0AAW1MBH4"/>
<sequence>MQNSSAVKNQLQDRCILADKLIGEFCSRKVAGTWLGNPNKKMKKTNGRAVTVTNSLSASKTAYSLEKAEELITKALDTSTLENDTSDSDNAEIESNLSTESSVLQQLPVILSRSNASSTIADVMSSQSPIIISDIDKKETSRRRSRSRLDVAVQKRRLEEDLDLPPTSGSVGEPVGEEWTEAKARKRANLKKKRVASNEELPTNGGQPTAVKSPKAGSQSKAQDEAANDGRHANTSKAGTHPIAKEIQEEDSEESQKPTPEDHQKDFTAEVELEEEDPLKKEADNQPTTTLLELDLMTEPQTIFNMESQKPTPEDHQKDFTAEVELEEEDPLKKEADNQPTTTLLELDLMTEPQTIFNMDEKGCRLTIHYQQKDL</sequence>
<gene>
    <name evidence="2" type="ORF">QE152_g8244</name>
</gene>
<name>A0AAW1MBH4_POPJA</name>
<comment type="caution">
    <text evidence="2">The sequence shown here is derived from an EMBL/GenBank/DDBJ whole genome shotgun (WGS) entry which is preliminary data.</text>
</comment>
<protein>
    <submittedName>
        <fullName evidence="2">Uncharacterized protein</fullName>
    </submittedName>
</protein>
<evidence type="ECO:0000313" key="3">
    <source>
        <dbReference type="Proteomes" id="UP001458880"/>
    </source>
</evidence>
<feature type="region of interest" description="Disordered" evidence="1">
    <location>
        <begin position="322"/>
        <end position="341"/>
    </location>
</feature>
<evidence type="ECO:0000313" key="2">
    <source>
        <dbReference type="EMBL" id="KAK9743821.1"/>
    </source>
</evidence>
<feature type="region of interest" description="Disordered" evidence="1">
    <location>
        <begin position="78"/>
        <end position="99"/>
    </location>
</feature>
<feature type="region of interest" description="Disordered" evidence="1">
    <location>
        <begin position="160"/>
        <end position="288"/>
    </location>
</feature>
<feature type="compositionally biased region" description="Basic residues" evidence="1">
    <location>
        <begin position="184"/>
        <end position="195"/>
    </location>
</feature>
<dbReference type="Proteomes" id="UP001458880">
    <property type="component" value="Unassembled WGS sequence"/>
</dbReference>
<reference evidence="2 3" key="1">
    <citation type="journal article" date="2024" name="BMC Genomics">
        <title>De novo assembly and annotation of Popillia japonica's genome with initial clues to its potential as an invasive pest.</title>
        <authorList>
            <person name="Cucini C."/>
            <person name="Boschi S."/>
            <person name="Funari R."/>
            <person name="Cardaioli E."/>
            <person name="Iannotti N."/>
            <person name="Marturano G."/>
            <person name="Paoli F."/>
            <person name="Bruttini M."/>
            <person name="Carapelli A."/>
            <person name="Frati F."/>
            <person name="Nardi F."/>
        </authorList>
    </citation>
    <scope>NUCLEOTIDE SEQUENCE [LARGE SCALE GENOMIC DNA]</scope>
    <source>
        <strain evidence="2">DMR45628</strain>
    </source>
</reference>
<proteinExistence type="predicted"/>
<dbReference type="EMBL" id="JASPKY010000065">
    <property type="protein sequence ID" value="KAK9743821.1"/>
    <property type="molecule type" value="Genomic_DNA"/>
</dbReference>
<evidence type="ECO:0000256" key="1">
    <source>
        <dbReference type="SAM" id="MobiDB-lite"/>
    </source>
</evidence>
<accession>A0AAW1MBH4</accession>
<feature type="compositionally biased region" description="Basic and acidic residues" evidence="1">
    <location>
        <begin position="254"/>
        <end position="268"/>
    </location>
</feature>
<feature type="compositionally biased region" description="Basic and acidic residues" evidence="1">
    <location>
        <begin position="222"/>
        <end position="232"/>
    </location>
</feature>
<keyword evidence="3" id="KW-1185">Reference proteome</keyword>